<dbReference type="Proteomes" id="UP000182229">
    <property type="component" value="Unassembled WGS sequence"/>
</dbReference>
<dbReference type="GO" id="GO:0016810">
    <property type="term" value="F:hydrolase activity, acting on carbon-nitrogen (but not peptide) bonds"/>
    <property type="evidence" value="ECO:0007669"/>
    <property type="project" value="InterPro"/>
</dbReference>
<gene>
    <name evidence="1" type="ORF">BON30_26925</name>
</gene>
<dbReference type="EMBL" id="MPIN01000007">
    <property type="protein sequence ID" value="OJH37816.1"/>
    <property type="molecule type" value="Genomic_DNA"/>
</dbReference>
<reference evidence="2" key="1">
    <citation type="submission" date="2016-11" db="EMBL/GenBank/DDBJ databases">
        <authorList>
            <person name="Shukria A."/>
            <person name="Stevens D.C."/>
        </authorList>
    </citation>
    <scope>NUCLEOTIDE SEQUENCE [LARGE SCALE GENOMIC DNA]</scope>
    <source>
        <strain evidence="2">Cbfe23</strain>
    </source>
</reference>
<keyword evidence="2" id="KW-1185">Reference proteome</keyword>
<dbReference type="STRING" id="83449.BON30_26925"/>
<proteinExistence type="predicted"/>
<dbReference type="SUPFAM" id="SSF51338">
    <property type="entry name" value="Composite domain of metallo-dependent hydrolases"/>
    <property type="match status" value="1"/>
</dbReference>
<organism evidence="1 2">
    <name type="scientific">Cystobacter ferrugineus</name>
    <dbReference type="NCBI Taxonomy" id="83449"/>
    <lineage>
        <taxon>Bacteria</taxon>
        <taxon>Pseudomonadati</taxon>
        <taxon>Myxococcota</taxon>
        <taxon>Myxococcia</taxon>
        <taxon>Myxococcales</taxon>
        <taxon>Cystobacterineae</taxon>
        <taxon>Archangiaceae</taxon>
        <taxon>Cystobacter</taxon>
    </lineage>
</organism>
<dbReference type="AlphaFoldDB" id="A0A1L9B6E2"/>
<comment type="caution">
    <text evidence="1">The sequence shown here is derived from an EMBL/GenBank/DDBJ whole genome shotgun (WGS) entry which is preliminary data.</text>
</comment>
<evidence type="ECO:0000313" key="1">
    <source>
        <dbReference type="EMBL" id="OJH37816.1"/>
    </source>
</evidence>
<name>A0A1L9B6E2_9BACT</name>
<sequence>MGVVWEPVNLVSEAAQPENIDTVVVAGRVLKRHGRLTALEPEHIISESAAAARALRARTGWR</sequence>
<evidence type="ECO:0000313" key="2">
    <source>
        <dbReference type="Proteomes" id="UP000182229"/>
    </source>
</evidence>
<evidence type="ECO:0008006" key="3">
    <source>
        <dbReference type="Google" id="ProtNLM"/>
    </source>
</evidence>
<dbReference type="Gene3D" id="2.30.40.10">
    <property type="entry name" value="Urease, subunit C, domain 1"/>
    <property type="match status" value="1"/>
</dbReference>
<accession>A0A1L9B6E2</accession>
<protein>
    <recommendedName>
        <fullName evidence="3">Amidohydrolase-related domain-containing protein</fullName>
    </recommendedName>
</protein>
<dbReference type="InterPro" id="IPR011059">
    <property type="entry name" value="Metal-dep_hydrolase_composite"/>
</dbReference>
<reference evidence="1 2" key="2">
    <citation type="submission" date="2016-12" db="EMBL/GenBank/DDBJ databases">
        <title>Draft Genome Sequence of Cystobacter ferrugineus Strain Cbfe23.</title>
        <authorList>
            <person name="Akbar S."/>
            <person name="Dowd S.E."/>
            <person name="Stevens D.C."/>
        </authorList>
    </citation>
    <scope>NUCLEOTIDE SEQUENCE [LARGE SCALE GENOMIC DNA]</scope>
    <source>
        <strain evidence="1 2">Cbfe23</strain>
    </source>
</reference>